<keyword evidence="1" id="KW-0812">Transmembrane</keyword>
<evidence type="ECO:0000313" key="3">
    <source>
        <dbReference type="Proteomes" id="UP000603912"/>
    </source>
</evidence>
<protein>
    <recommendedName>
        <fullName evidence="4">Divergent polysaccharide deacetylase family protein</fullName>
    </recommendedName>
</protein>
<reference evidence="2" key="2">
    <citation type="submission" date="2020-09" db="EMBL/GenBank/DDBJ databases">
        <authorList>
            <person name="Sun Q."/>
            <person name="Zhou Y."/>
        </authorList>
    </citation>
    <scope>NUCLEOTIDE SEQUENCE</scope>
    <source>
        <strain evidence="2">CGMCC 1.12214</strain>
    </source>
</reference>
<evidence type="ECO:0000256" key="1">
    <source>
        <dbReference type="SAM" id="Phobius"/>
    </source>
</evidence>
<keyword evidence="1" id="KW-0472">Membrane</keyword>
<keyword evidence="1" id="KW-1133">Transmembrane helix</keyword>
<dbReference type="Proteomes" id="UP000603912">
    <property type="component" value="Unassembled WGS sequence"/>
</dbReference>
<organism evidence="2 3">
    <name type="scientific">Alsobacter metallidurans</name>
    <dbReference type="NCBI Taxonomy" id="340221"/>
    <lineage>
        <taxon>Bacteria</taxon>
        <taxon>Pseudomonadati</taxon>
        <taxon>Pseudomonadota</taxon>
        <taxon>Alphaproteobacteria</taxon>
        <taxon>Hyphomicrobiales</taxon>
        <taxon>Alsobacteraceae</taxon>
        <taxon>Alsobacter</taxon>
    </lineage>
</organism>
<evidence type="ECO:0008006" key="4">
    <source>
        <dbReference type="Google" id="ProtNLM"/>
    </source>
</evidence>
<accession>A0A917IBB3</accession>
<comment type="caution">
    <text evidence="2">The sequence shown here is derived from an EMBL/GenBank/DDBJ whole genome shotgun (WGS) entry which is preliminary data.</text>
</comment>
<name>A0A917IBB3_9HYPH</name>
<reference evidence="2" key="1">
    <citation type="journal article" date="2014" name="Int. J. Syst. Evol. Microbiol.">
        <title>Complete genome sequence of Corynebacterium casei LMG S-19264T (=DSM 44701T), isolated from a smear-ripened cheese.</title>
        <authorList>
            <consortium name="US DOE Joint Genome Institute (JGI-PGF)"/>
            <person name="Walter F."/>
            <person name="Albersmeier A."/>
            <person name="Kalinowski J."/>
            <person name="Ruckert C."/>
        </authorList>
    </citation>
    <scope>NUCLEOTIDE SEQUENCE</scope>
    <source>
        <strain evidence="2">CGMCC 1.12214</strain>
    </source>
</reference>
<feature type="transmembrane region" description="Helical" evidence="1">
    <location>
        <begin position="37"/>
        <end position="58"/>
    </location>
</feature>
<dbReference type="SUPFAM" id="SSF88713">
    <property type="entry name" value="Glycoside hydrolase/deacetylase"/>
    <property type="match status" value="1"/>
</dbReference>
<dbReference type="EMBL" id="BMES01000003">
    <property type="protein sequence ID" value="GGH31574.1"/>
    <property type="molecule type" value="Genomic_DNA"/>
</dbReference>
<proteinExistence type="predicted"/>
<dbReference type="GO" id="GO:0005975">
    <property type="term" value="P:carbohydrate metabolic process"/>
    <property type="evidence" value="ECO:0007669"/>
    <property type="project" value="InterPro"/>
</dbReference>
<dbReference type="InterPro" id="IPR006837">
    <property type="entry name" value="Divergent_DAC"/>
</dbReference>
<dbReference type="Pfam" id="PF04748">
    <property type="entry name" value="Polysacc_deac_2"/>
    <property type="match status" value="1"/>
</dbReference>
<gene>
    <name evidence="2" type="ORF">GCM10007036_42880</name>
</gene>
<sequence>MHFILRDRSVTLGHDELTRPLGMETASRPRRRVAAPLGNLFAMAVAMLLLALAGYIVVVKDPYGGEPYAVATITRAKVEPPPVEAVDPPQARVVEGSPDIAPPNGQSAADIEKATGVRVVRGNGERAGGIVIQVPQTPIKLAVAPDKRLIERSRHGALPKLGPDGSRPADVYARPAPMLPAKTVGRIAIVMSGMGLSQSSTSDSIVRLPGEVTLAFAPYGAELERQVARAREDGHEVMLQAPMEPFDYPDNDPGPHTLLASGAAENLDRLFWVMSRFSGYIGVMNHMGAKFTASEAALTPVLKEFAARGLVVLDDGASARSLIPAVAGGLKLPAAKADTVIDATPKASAIDDQLARLEAIARERGVAVGTASALPVSIDRIAAWAKNLEARGFVLVPLSAAIAKPGRV</sequence>
<dbReference type="CDD" id="cd10936">
    <property type="entry name" value="CE4_DAC2"/>
    <property type="match status" value="1"/>
</dbReference>
<dbReference type="AlphaFoldDB" id="A0A917IBB3"/>
<dbReference type="InterPro" id="IPR011330">
    <property type="entry name" value="Glyco_hydro/deAcase_b/a-brl"/>
</dbReference>
<dbReference type="Gene3D" id="3.20.20.370">
    <property type="entry name" value="Glycoside hydrolase/deacetylase"/>
    <property type="match status" value="1"/>
</dbReference>
<evidence type="ECO:0000313" key="2">
    <source>
        <dbReference type="EMBL" id="GGH31574.1"/>
    </source>
</evidence>
<dbReference type="PANTHER" id="PTHR30105">
    <property type="entry name" value="UNCHARACTERIZED YIBQ-RELATED"/>
    <property type="match status" value="1"/>
</dbReference>
<dbReference type="PANTHER" id="PTHR30105:SF2">
    <property type="entry name" value="DIVERGENT POLYSACCHARIDE DEACETYLASE SUPERFAMILY"/>
    <property type="match status" value="1"/>
</dbReference>
<keyword evidence="3" id="KW-1185">Reference proteome</keyword>